<dbReference type="InterPro" id="IPR006311">
    <property type="entry name" value="TAT_signal"/>
</dbReference>
<comment type="similarity">
    <text evidence="1">Belongs to the bacterial solute-binding protein 1 family.</text>
</comment>
<dbReference type="PANTHER" id="PTHR43649">
    <property type="entry name" value="ARABINOSE-BINDING PROTEIN-RELATED"/>
    <property type="match status" value="1"/>
</dbReference>
<sequence length="445" mass="46162">MRKTTPARSRRAALVALGTTAALALTACAGTGGSSAGPAQKIDVSTAVPKEPVTLTLAYTDDPPAKALIEGFRKKHPNVTVKPQQTPFKDYVKSIKLSMSSGEPPDIAQYNPGAMNSLVPAGLILDLGPWAKAYGWDTKFPKASLEVLSSDKSAKRFGTGSLYAAPGALSVLGVFYNKKILAKAGVKAPPKTLAEFEAALQKVKDGGSTPLSVDGLEVGGFHLWNALLNVTGDVNAYRSWVYGQQGATIKNPGARKATQTLADWARKGFIPAGASATSTVDARANFTQGKSAFTVTGNWAASAVESEMKDDAGFFLMPPASGTTAKVASGASVAYAVSSKTKHPNVAAAFLDYLGSPEAAKIQFDTGFMPVDTKAEVGAKGLRGDIASQFAPVAAGNGIVPFPDFASPGMIDKLTPGVQGLIGGKTTPDAFLDSLQQSWNEHHGS</sequence>
<organism evidence="4 5">
    <name type="scientific">Actinomadura vinacea</name>
    <dbReference type="NCBI Taxonomy" id="115336"/>
    <lineage>
        <taxon>Bacteria</taxon>
        <taxon>Bacillati</taxon>
        <taxon>Actinomycetota</taxon>
        <taxon>Actinomycetes</taxon>
        <taxon>Streptosporangiales</taxon>
        <taxon>Thermomonosporaceae</taxon>
        <taxon>Actinomadura</taxon>
    </lineage>
</organism>
<dbReference type="Proteomes" id="UP001501231">
    <property type="component" value="Unassembled WGS sequence"/>
</dbReference>
<keyword evidence="2" id="KW-0813">Transport</keyword>
<feature type="signal peptide" evidence="3">
    <location>
        <begin position="1"/>
        <end position="29"/>
    </location>
</feature>
<comment type="caution">
    <text evidence="4">The sequence shown here is derived from an EMBL/GenBank/DDBJ whole genome shotgun (WGS) entry which is preliminary data.</text>
</comment>
<keyword evidence="5" id="KW-1185">Reference proteome</keyword>
<dbReference type="InterPro" id="IPR006059">
    <property type="entry name" value="SBP"/>
</dbReference>
<keyword evidence="3" id="KW-0732">Signal</keyword>
<evidence type="ECO:0000313" key="4">
    <source>
        <dbReference type="EMBL" id="GAA2453972.1"/>
    </source>
</evidence>
<protein>
    <submittedName>
        <fullName evidence="4">Extracellular solute-binding protein</fullName>
    </submittedName>
</protein>
<dbReference type="Gene3D" id="3.40.190.10">
    <property type="entry name" value="Periplasmic binding protein-like II"/>
    <property type="match status" value="1"/>
</dbReference>
<dbReference type="Pfam" id="PF01547">
    <property type="entry name" value="SBP_bac_1"/>
    <property type="match status" value="1"/>
</dbReference>
<evidence type="ECO:0000256" key="2">
    <source>
        <dbReference type="ARBA" id="ARBA00022448"/>
    </source>
</evidence>
<dbReference type="InterPro" id="IPR050490">
    <property type="entry name" value="Bact_solute-bd_prot1"/>
</dbReference>
<proteinExistence type="inferred from homology"/>
<feature type="chain" id="PRO_5045784187" evidence="3">
    <location>
        <begin position="30"/>
        <end position="445"/>
    </location>
</feature>
<dbReference type="PROSITE" id="PS51257">
    <property type="entry name" value="PROKAR_LIPOPROTEIN"/>
    <property type="match status" value="1"/>
</dbReference>
<dbReference type="PROSITE" id="PS51318">
    <property type="entry name" value="TAT"/>
    <property type="match status" value="1"/>
</dbReference>
<name>A0ABN3KDN3_9ACTN</name>
<gene>
    <name evidence="4" type="ORF">GCM10010191_85940</name>
</gene>
<dbReference type="PANTHER" id="PTHR43649:SF29">
    <property type="entry name" value="OSMOPROTECTIVE COMPOUNDS-BINDING PROTEIN GGTB"/>
    <property type="match status" value="1"/>
</dbReference>
<evidence type="ECO:0000256" key="3">
    <source>
        <dbReference type="SAM" id="SignalP"/>
    </source>
</evidence>
<dbReference type="SUPFAM" id="SSF53850">
    <property type="entry name" value="Periplasmic binding protein-like II"/>
    <property type="match status" value="1"/>
</dbReference>
<accession>A0ABN3KDN3</accession>
<dbReference type="EMBL" id="BAAARW010000039">
    <property type="protein sequence ID" value="GAA2453972.1"/>
    <property type="molecule type" value="Genomic_DNA"/>
</dbReference>
<dbReference type="RefSeq" id="WP_344597271.1">
    <property type="nucleotide sequence ID" value="NZ_BAAARW010000039.1"/>
</dbReference>
<evidence type="ECO:0000313" key="5">
    <source>
        <dbReference type="Proteomes" id="UP001501231"/>
    </source>
</evidence>
<reference evidence="4 5" key="1">
    <citation type="journal article" date="2019" name="Int. J. Syst. Evol. Microbiol.">
        <title>The Global Catalogue of Microorganisms (GCM) 10K type strain sequencing project: providing services to taxonomists for standard genome sequencing and annotation.</title>
        <authorList>
            <consortium name="The Broad Institute Genomics Platform"/>
            <consortium name="The Broad Institute Genome Sequencing Center for Infectious Disease"/>
            <person name="Wu L."/>
            <person name="Ma J."/>
        </authorList>
    </citation>
    <scope>NUCLEOTIDE SEQUENCE [LARGE SCALE GENOMIC DNA]</scope>
    <source>
        <strain evidence="4 5">JCM 3325</strain>
    </source>
</reference>
<evidence type="ECO:0000256" key="1">
    <source>
        <dbReference type="ARBA" id="ARBA00008520"/>
    </source>
</evidence>